<name>A0ABS8X8Q6_9BURK</name>
<evidence type="ECO:0000313" key="3">
    <source>
        <dbReference type="Proteomes" id="UP001201463"/>
    </source>
</evidence>
<dbReference type="EMBL" id="JAJTWT010000003">
    <property type="protein sequence ID" value="MCE4537124.1"/>
    <property type="molecule type" value="Genomic_DNA"/>
</dbReference>
<dbReference type="RefSeq" id="WP_233390907.1">
    <property type="nucleotide sequence ID" value="NZ_JAJTWT010000003.1"/>
</dbReference>
<reference evidence="2 3" key="1">
    <citation type="submission" date="2021-12" db="EMBL/GenBank/DDBJ databases">
        <title>Genome seq of p7.</title>
        <authorList>
            <person name="Seo T."/>
        </authorList>
    </citation>
    <scope>NUCLEOTIDE SEQUENCE [LARGE SCALE GENOMIC DNA]</scope>
    <source>
        <strain evidence="2 3">P7</strain>
    </source>
</reference>
<keyword evidence="1" id="KW-0472">Membrane</keyword>
<sequence length="59" mass="6429">MNAPQPPERGQAAVEYLVVAAGLILALFVVEFGGRTGAQYLAEAVRLFFQNLTYFLSLP</sequence>
<protein>
    <recommendedName>
        <fullName evidence="4">Flp family type IVb pilin</fullName>
    </recommendedName>
</protein>
<evidence type="ECO:0008006" key="4">
    <source>
        <dbReference type="Google" id="ProtNLM"/>
    </source>
</evidence>
<dbReference type="Proteomes" id="UP001201463">
    <property type="component" value="Unassembled WGS sequence"/>
</dbReference>
<keyword evidence="3" id="KW-1185">Reference proteome</keyword>
<comment type="caution">
    <text evidence="2">The sequence shown here is derived from an EMBL/GenBank/DDBJ whole genome shotgun (WGS) entry which is preliminary data.</text>
</comment>
<accession>A0ABS8X8Q6</accession>
<proteinExistence type="predicted"/>
<organism evidence="2 3">
    <name type="scientific">Pelomonas caseinilytica</name>
    <dbReference type="NCBI Taxonomy" id="2906763"/>
    <lineage>
        <taxon>Bacteria</taxon>
        <taxon>Pseudomonadati</taxon>
        <taxon>Pseudomonadota</taxon>
        <taxon>Betaproteobacteria</taxon>
        <taxon>Burkholderiales</taxon>
        <taxon>Sphaerotilaceae</taxon>
        <taxon>Roseateles</taxon>
    </lineage>
</organism>
<gene>
    <name evidence="2" type="ORF">LXT12_07665</name>
</gene>
<feature type="transmembrane region" description="Helical" evidence="1">
    <location>
        <begin position="12"/>
        <end position="30"/>
    </location>
</feature>
<evidence type="ECO:0000256" key="1">
    <source>
        <dbReference type="SAM" id="Phobius"/>
    </source>
</evidence>
<keyword evidence="1" id="KW-1133">Transmembrane helix</keyword>
<evidence type="ECO:0000313" key="2">
    <source>
        <dbReference type="EMBL" id="MCE4537124.1"/>
    </source>
</evidence>
<keyword evidence="1" id="KW-0812">Transmembrane</keyword>